<dbReference type="RefSeq" id="WP_189049372.1">
    <property type="nucleotide sequence ID" value="NZ_BMNB01000037.1"/>
</dbReference>
<reference evidence="9" key="2">
    <citation type="submission" date="2020-09" db="EMBL/GenBank/DDBJ databases">
        <authorList>
            <person name="Sun Q."/>
            <person name="Zhou Y."/>
        </authorList>
    </citation>
    <scope>NUCLEOTIDE SEQUENCE</scope>
    <source>
        <strain evidence="9">CGMCC 4.7312</strain>
    </source>
</reference>
<dbReference type="SUPFAM" id="SSF161098">
    <property type="entry name" value="MetI-like"/>
    <property type="match status" value="1"/>
</dbReference>
<evidence type="ECO:0000256" key="4">
    <source>
        <dbReference type="ARBA" id="ARBA00022692"/>
    </source>
</evidence>
<keyword evidence="4 7" id="KW-0812">Transmembrane</keyword>
<feature type="transmembrane region" description="Helical" evidence="7">
    <location>
        <begin position="24"/>
        <end position="44"/>
    </location>
</feature>
<dbReference type="Proteomes" id="UP000608890">
    <property type="component" value="Unassembled WGS sequence"/>
</dbReference>
<dbReference type="InterPro" id="IPR000515">
    <property type="entry name" value="MetI-like"/>
</dbReference>
<dbReference type="CDD" id="cd06261">
    <property type="entry name" value="TM_PBP2"/>
    <property type="match status" value="1"/>
</dbReference>
<comment type="subcellular location">
    <subcellularLocation>
        <location evidence="1 7">Cell membrane</location>
        <topology evidence="1 7">Multi-pass membrane protein</topology>
    </subcellularLocation>
</comment>
<dbReference type="Gene3D" id="1.10.3720.10">
    <property type="entry name" value="MetI-like"/>
    <property type="match status" value="1"/>
</dbReference>
<dbReference type="Pfam" id="PF00528">
    <property type="entry name" value="BPD_transp_1"/>
    <property type="match status" value="1"/>
</dbReference>
<keyword evidence="10" id="KW-1185">Reference proteome</keyword>
<feature type="transmembrane region" description="Helical" evidence="7">
    <location>
        <begin position="197"/>
        <end position="223"/>
    </location>
</feature>
<comment type="similarity">
    <text evidence="7">Belongs to the binding-protein-dependent transport system permease family.</text>
</comment>
<dbReference type="PANTHER" id="PTHR30151:SF20">
    <property type="entry name" value="ABC TRANSPORTER PERMEASE PROTEIN HI_0355-RELATED"/>
    <property type="match status" value="1"/>
</dbReference>
<organism evidence="9 10">
    <name type="scientific">Micromonospora sonchi</name>
    <dbReference type="NCBI Taxonomy" id="1763543"/>
    <lineage>
        <taxon>Bacteria</taxon>
        <taxon>Bacillati</taxon>
        <taxon>Actinomycetota</taxon>
        <taxon>Actinomycetes</taxon>
        <taxon>Micromonosporales</taxon>
        <taxon>Micromonosporaceae</taxon>
        <taxon>Micromonospora</taxon>
    </lineage>
</organism>
<evidence type="ECO:0000256" key="3">
    <source>
        <dbReference type="ARBA" id="ARBA00022475"/>
    </source>
</evidence>
<evidence type="ECO:0000256" key="5">
    <source>
        <dbReference type="ARBA" id="ARBA00022989"/>
    </source>
</evidence>
<feature type="transmembrane region" description="Helical" evidence="7">
    <location>
        <begin position="119"/>
        <end position="141"/>
    </location>
</feature>
<gene>
    <name evidence="9" type="ORF">GCM10011608_54430</name>
</gene>
<evidence type="ECO:0000256" key="1">
    <source>
        <dbReference type="ARBA" id="ARBA00004651"/>
    </source>
</evidence>
<feature type="transmembrane region" description="Helical" evidence="7">
    <location>
        <begin position="147"/>
        <end position="166"/>
    </location>
</feature>
<accession>A0A917U6V4</accession>
<comment type="caution">
    <text evidence="9">The sequence shown here is derived from an EMBL/GenBank/DDBJ whole genome shotgun (WGS) entry which is preliminary data.</text>
</comment>
<dbReference type="GO" id="GO:0055085">
    <property type="term" value="P:transmembrane transport"/>
    <property type="evidence" value="ECO:0007669"/>
    <property type="project" value="InterPro"/>
</dbReference>
<evidence type="ECO:0000256" key="6">
    <source>
        <dbReference type="ARBA" id="ARBA00023136"/>
    </source>
</evidence>
<keyword evidence="6 7" id="KW-0472">Membrane</keyword>
<keyword evidence="2 7" id="KW-0813">Transport</keyword>
<name>A0A917U6V4_9ACTN</name>
<dbReference type="AlphaFoldDB" id="A0A917U6V4"/>
<proteinExistence type="inferred from homology"/>
<sequence>MSADPATPSRRTRTLNYGFTRPQYSMLTTLLLRVGAGILLIGGWEVGARSGALPAFFYSSPSAVVESIGRWWDEAVLLPSIGITLFEAIAGYVLGAFVGVVLALWLGTTRRLGPALEPFFTGFYSIPKIALVPFLIIWFGLGTTSKVFASALAVVVLVFFSVYPGVRNVDKQLVAQVRLYGASRWDFYRKLYLPATFMWLCVGLRSSLGFAFSAAVVAEYLGSKVGLGYLILQGQSTLRTGDIFAGLVITALVVIAIDLLLRRLEGMAARRQLG</sequence>
<reference evidence="9" key="1">
    <citation type="journal article" date="2014" name="Int. J. Syst. Evol. Microbiol.">
        <title>Complete genome sequence of Corynebacterium casei LMG S-19264T (=DSM 44701T), isolated from a smear-ripened cheese.</title>
        <authorList>
            <consortium name="US DOE Joint Genome Institute (JGI-PGF)"/>
            <person name="Walter F."/>
            <person name="Albersmeier A."/>
            <person name="Kalinowski J."/>
            <person name="Ruckert C."/>
        </authorList>
    </citation>
    <scope>NUCLEOTIDE SEQUENCE</scope>
    <source>
        <strain evidence="9">CGMCC 4.7312</strain>
    </source>
</reference>
<evidence type="ECO:0000313" key="10">
    <source>
        <dbReference type="Proteomes" id="UP000608890"/>
    </source>
</evidence>
<dbReference type="PROSITE" id="PS50928">
    <property type="entry name" value="ABC_TM1"/>
    <property type="match status" value="1"/>
</dbReference>
<evidence type="ECO:0000259" key="8">
    <source>
        <dbReference type="PROSITE" id="PS50928"/>
    </source>
</evidence>
<feature type="domain" description="ABC transmembrane type-1" evidence="8">
    <location>
        <begin position="81"/>
        <end position="261"/>
    </location>
</feature>
<evidence type="ECO:0000313" key="9">
    <source>
        <dbReference type="EMBL" id="GGM62409.1"/>
    </source>
</evidence>
<keyword evidence="3" id="KW-1003">Cell membrane</keyword>
<dbReference type="PANTHER" id="PTHR30151">
    <property type="entry name" value="ALKANE SULFONATE ABC TRANSPORTER-RELATED, MEMBRANE SUBUNIT"/>
    <property type="match status" value="1"/>
</dbReference>
<protein>
    <submittedName>
        <fullName evidence="9">ABC transporter permease</fullName>
    </submittedName>
</protein>
<dbReference type="InterPro" id="IPR035906">
    <property type="entry name" value="MetI-like_sf"/>
</dbReference>
<keyword evidence="5 7" id="KW-1133">Transmembrane helix</keyword>
<dbReference type="EMBL" id="BMNB01000037">
    <property type="protein sequence ID" value="GGM62409.1"/>
    <property type="molecule type" value="Genomic_DNA"/>
</dbReference>
<feature type="transmembrane region" description="Helical" evidence="7">
    <location>
        <begin position="81"/>
        <end position="107"/>
    </location>
</feature>
<evidence type="ECO:0000256" key="2">
    <source>
        <dbReference type="ARBA" id="ARBA00022448"/>
    </source>
</evidence>
<evidence type="ECO:0000256" key="7">
    <source>
        <dbReference type="RuleBase" id="RU363032"/>
    </source>
</evidence>
<dbReference type="GO" id="GO:0005886">
    <property type="term" value="C:plasma membrane"/>
    <property type="evidence" value="ECO:0007669"/>
    <property type="project" value="UniProtKB-SubCell"/>
</dbReference>
<feature type="transmembrane region" description="Helical" evidence="7">
    <location>
        <begin position="243"/>
        <end position="261"/>
    </location>
</feature>